<evidence type="ECO:0000256" key="11">
    <source>
        <dbReference type="ARBA" id="ARBA00049524"/>
    </source>
</evidence>
<dbReference type="EMBL" id="ML987207">
    <property type="protein sequence ID" value="KAF2242651.1"/>
    <property type="molecule type" value="Genomic_DNA"/>
</dbReference>
<dbReference type="RefSeq" id="XP_033677655.1">
    <property type="nucleotide sequence ID" value="XM_033830236.1"/>
</dbReference>
<comment type="similarity">
    <text evidence="3">Belongs to the acetyltransferase family. NAA40 subfamily.</text>
</comment>
<dbReference type="InterPro" id="IPR016181">
    <property type="entry name" value="Acyl_CoA_acyltransferase"/>
</dbReference>
<keyword evidence="9 14" id="KW-0012">Acyltransferase</keyword>
<protein>
    <recommendedName>
        <fullName evidence="5">N-alpha-acetyltransferase 40</fullName>
        <ecNumber evidence="4">2.3.1.257</ecNumber>
    </recommendedName>
</protein>
<name>A0A6A6HX96_9PLEO</name>
<evidence type="ECO:0000256" key="1">
    <source>
        <dbReference type="ARBA" id="ARBA00004123"/>
    </source>
</evidence>
<dbReference type="GO" id="GO:0010485">
    <property type="term" value="F:histone H4 acetyltransferase activity"/>
    <property type="evidence" value="ECO:0007669"/>
    <property type="project" value="InterPro"/>
</dbReference>
<dbReference type="Gene3D" id="3.40.630.30">
    <property type="match status" value="1"/>
</dbReference>
<gene>
    <name evidence="14" type="ORF">BU26DRAFT_524229</name>
</gene>
<evidence type="ECO:0000256" key="5">
    <source>
        <dbReference type="ARBA" id="ARBA00015043"/>
    </source>
</evidence>
<comment type="catalytic activity">
    <reaction evidence="11">
        <text>N-terminal L-seryl-[histone H4] + acetyl-CoA = N-terminal N(alpha)-acetyl-L-seryl-[histone H4] + CoA + H(+)</text>
        <dbReference type="Rhea" id="RHEA:50596"/>
        <dbReference type="Rhea" id="RHEA-COMP:12740"/>
        <dbReference type="Rhea" id="RHEA-COMP:12743"/>
        <dbReference type="ChEBI" id="CHEBI:15378"/>
        <dbReference type="ChEBI" id="CHEBI:57287"/>
        <dbReference type="ChEBI" id="CHEBI:57288"/>
        <dbReference type="ChEBI" id="CHEBI:64738"/>
        <dbReference type="ChEBI" id="CHEBI:83690"/>
        <dbReference type="EC" id="2.3.1.257"/>
    </reaction>
</comment>
<dbReference type="SUPFAM" id="SSF55729">
    <property type="entry name" value="Acyl-CoA N-acyltransferases (Nat)"/>
    <property type="match status" value="1"/>
</dbReference>
<dbReference type="GeneID" id="54583566"/>
<keyword evidence="15" id="KW-1185">Reference proteome</keyword>
<accession>A0A6A6HX96</accession>
<evidence type="ECO:0000256" key="2">
    <source>
        <dbReference type="ARBA" id="ARBA00004496"/>
    </source>
</evidence>
<keyword evidence="7 14" id="KW-0808">Transferase</keyword>
<evidence type="ECO:0000256" key="8">
    <source>
        <dbReference type="ARBA" id="ARBA00023242"/>
    </source>
</evidence>
<dbReference type="GO" id="GO:0043998">
    <property type="term" value="F:histone H2A acetyltransferase activity"/>
    <property type="evidence" value="ECO:0007669"/>
    <property type="project" value="InterPro"/>
</dbReference>
<keyword evidence="8" id="KW-0539">Nucleus</keyword>
<evidence type="ECO:0000256" key="3">
    <source>
        <dbReference type="ARBA" id="ARBA00008870"/>
    </source>
</evidence>
<evidence type="ECO:0000256" key="10">
    <source>
        <dbReference type="ARBA" id="ARBA00047821"/>
    </source>
</evidence>
<dbReference type="CDD" id="cd04301">
    <property type="entry name" value="NAT_SF"/>
    <property type="match status" value="1"/>
</dbReference>
<feature type="region of interest" description="Disordered" evidence="12">
    <location>
        <begin position="1"/>
        <end position="29"/>
    </location>
</feature>
<dbReference type="Pfam" id="PF00583">
    <property type="entry name" value="Acetyltransf_1"/>
    <property type="match status" value="1"/>
</dbReference>
<evidence type="ECO:0000313" key="14">
    <source>
        <dbReference type="EMBL" id="KAF2242651.1"/>
    </source>
</evidence>
<organism evidence="14 15">
    <name type="scientific">Trematosphaeria pertusa</name>
    <dbReference type="NCBI Taxonomy" id="390896"/>
    <lineage>
        <taxon>Eukaryota</taxon>
        <taxon>Fungi</taxon>
        <taxon>Dikarya</taxon>
        <taxon>Ascomycota</taxon>
        <taxon>Pezizomycotina</taxon>
        <taxon>Dothideomycetes</taxon>
        <taxon>Pleosporomycetidae</taxon>
        <taxon>Pleosporales</taxon>
        <taxon>Massarineae</taxon>
        <taxon>Trematosphaeriaceae</taxon>
        <taxon>Trematosphaeria</taxon>
    </lineage>
</organism>
<dbReference type="PROSITE" id="PS51186">
    <property type="entry name" value="GNAT"/>
    <property type="match status" value="1"/>
</dbReference>
<feature type="compositionally biased region" description="Basic and acidic residues" evidence="12">
    <location>
        <begin position="19"/>
        <end position="29"/>
    </location>
</feature>
<evidence type="ECO:0000256" key="9">
    <source>
        <dbReference type="ARBA" id="ARBA00023315"/>
    </source>
</evidence>
<proteinExistence type="inferred from homology"/>
<dbReference type="GO" id="GO:1990189">
    <property type="term" value="F:protein N-terminal-serine acetyltransferase activity"/>
    <property type="evidence" value="ECO:0007669"/>
    <property type="project" value="UniProtKB-EC"/>
</dbReference>
<evidence type="ECO:0000256" key="4">
    <source>
        <dbReference type="ARBA" id="ARBA00012950"/>
    </source>
</evidence>
<dbReference type="InterPro" id="IPR000182">
    <property type="entry name" value="GNAT_dom"/>
</dbReference>
<evidence type="ECO:0000256" key="12">
    <source>
        <dbReference type="SAM" id="MobiDB-lite"/>
    </source>
</evidence>
<dbReference type="InterPro" id="IPR039949">
    <property type="entry name" value="NAA40"/>
</dbReference>
<reference evidence="14" key="1">
    <citation type="journal article" date="2020" name="Stud. Mycol.">
        <title>101 Dothideomycetes genomes: a test case for predicting lifestyles and emergence of pathogens.</title>
        <authorList>
            <person name="Haridas S."/>
            <person name="Albert R."/>
            <person name="Binder M."/>
            <person name="Bloem J."/>
            <person name="Labutti K."/>
            <person name="Salamov A."/>
            <person name="Andreopoulos B."/>
            <person name="Baker S."/>
            <person name="Barry K."/>
            <person name="Bills G."/>
            <person name="Bluhm B."/>
            <person name="Cannon C."/>
            <person name="Castanera R."/>
            <person name="Culley D."/>
            <person name="Daum C."/>
            <person name="Ezra D."/>
            <person name="Gonzalez J."/>
            <person name="Henrissat B."/>
            <person name="Kuo A."/>
            <person name="Liang C."/>
            <person name="Lipzen A."/>
            <person name="Lutzoni F."/>
            <person name="Magnuson J."/>
            <person name="Mondo S."/>
            <person name="Nolan M."/>
            <person name="Ohm R."/>
            <person name="Pangilinan J."/>
            <person name="Park H.-J."/>
            <person name="Ramirez L."/>
            <person name="Alfaro M."/>
            <person name="Sun H."/>
            <person name="Tritt A."/>
            <person name="Yoshinaga Y."/>
            <person name="Zwiers L.-H."/>
            <person name="Turgeon B."/>
            <person name="Goodwin S."/>
            <person name="Spatafora J."/>
            <person name="Crous P."/>
            <person name="Grigoriev I."/>
        </authorList>
    </citation>
    <scope>NUCLEOTIDE SEQUENCE</scope>
    <source>
        <strain evidence="14">CBS 122368</strain>
    </source>
</reference>
<sequence length="249" mass="27721">MAPTKQKLPPCSKILSTSRAEDSEGAKPSRITDRLTTATLLRLWELAPPKIDLHNVKLGFRRADDVSYSDLDDCRSIVKHTSYDDYKNSSHGWNEKHKMREMEDPNMLYILVRSADGSDATFAPSLPTNILGFISFMVAKDDPPYEDVDVVYIYEVHVGDQMRGKGLGSWLVHVAEHAAEMAGIPKTMLTVFTSNEAAMGLYRHLGYRKDDASPEGRRVRGRVIQPDYLILSKLGGGNGGAFSGRLDYA</sequence>
<feature type="domain" description="N-acetyltransferase" evidence="13">
    <location>
        <begin position="58"/>
        <end position="235"/>
    </location>
</feature>
<evidence type="ECO:0000256" key="7">
    <source>
        <dbReference type="ARBA" id="ARBA00022679"/>
    </source>
</evidence>
<dbReference type="GO" id="GO:0005737">
    <property type="term" value="C:cytoplasm"/>
    <property type="evidence" value="ECO:0007669"/>
    <property type="project" value="UniProtKB-SubCell"/>
</dbReference>
<evidence type="ECO:0000256" key="6">
    <source>
        <dbReference type="ARBA" id="ARBA00022490"/>
    </source>
</evidence>
<dbReference type="GO" id="GO:0005634">
    <property type="term" value="C:nucleus"/>
    <property type="evidence" value="ECO:0007669"/>
    <property type="project" value="UniProtKB-SubCell"/>
</dbReference>
<evidence type="ECO:0000313" key="15">
    <source>
        <dbReference type="Proteomes" id="UP000800094"/>
    </source>
</evidence>
<evidence type="ECO:0000259" key="13">
    <source>
        <dbReference type="PROSITE" id="PS51186"/>
    </source>
</evidence>
<dbReference type="OrthoDB" id="424551at2759"/>
<comment type="subcellular location">
    <subcellularLocation>
        <location evidence="2">Cytoplasm</location>
    </subcellularLocation>
    <subcellularLocation>
        <location evidence="1">Nucleus</location>
    </subcellularLocation>
</comment>
<dbReference type="AlphaFoldDB" id="A0A6A6HX96"/>
<dbReference type="PANTHER" id="PTHR20531">
    <property type="entry name" value="N-ALPHA-ACETYLTRANSFERASE 40"/>
    <property type="match status" value="1"/>
</dbReference>
<dbReference type="Proteomes" id="UP000800094">
    <property type="component" value="Unassembled WGS sequence"/>
</dbReference>
<keyword evidence="6" id="KW-0963">Cytoplasm</keyword>
<comment type="catalytic activity">
    <reaction evidence="10">
        <text>N-terminal L-seryl-[histone H2A] + acetyl-CoA = N-terminal N(alpha)-acetyl-L-seryl-[histone H2A] + CoA + H(+)</text>
        <dbReference type="Rhea" id="RHEA:50600"/>
        <dbReference type="Rhea" id="RHEA-COMP:12742"/>
        <dbReference type="Rhea" id="RHEA-COMP:12744"/>
        <dbReference type="ChEBI" id="CHEBI:15378"/>
        <dbReference type="ChEBI" id="CHEBI:57287"/>
        <dbReference type="ChEBI" id="CHEBI:57288"/>
        <dbReference type="ChEBI" id="CHEBI:64738"/>
        <dbReference type="ChEBI" id="CHEBI:83690"/>
        <dbReference type="EC" id="2.3.1.257"/>
    </reaction>
</comment>
<dbReference type="PANTHER" id="PTHR20531:SF1">
    <property type="entry name" value="N-ALPHA-ACETYLTRANSFERASE 40"/>
    <property type="match status" value="1"/>
</dbReference>
<dbReference type="EC" id="2.3.1.257" evidence="4"/>